<organism evidence="1">
    <name type="scientific">marine sediment metagenome</name>
    <dbReference type="NCBI Taxonomy" id="412755"/>
    <lineage>
        <taxon>unclassified sequences</taxon>
        <taxon>metagenomes</taxon>
        <taxon>ecological metagenomes</taxon>
    </lineage>
</organism>
<name>A0A0F9RPE0_9ZZZZ</name>
<proteinExistence type="predicted"/>
<sequence>MPKYVPQHMKSPNTINLQPKRDSTRIQRILAYDISGYKKGRIAQLEGMTNTQVSIIVNSPLYKVQRDKQWAELRAKVVDNESDKIAAGDPIEQEIKDLARTAIDVKKDLLVNGNAFVKNAASSDILDRAGYAKQPAKTKTIVEIDRKISDRWDRVLSNGPNEIEGISTLRITQEMSE</sequence>
<accession>A0A0F9RPE0</accession>
<dbReference type="AlphaFoldDB" id="A0A0F9RPE0"/>
<dbReference type="EMBL" id="LAZR01001051">
    <property type="protein sequence ID" value="KKN51712.1"/>
    <property type="molecule type" value="Genomic_DNA"/>
</dbReference>
<reference evidence="1" key="1">
    <citation type="journal article" date="2015" name="Nature">
        <title>Complex archaea that bridge the gap between prokaryotes and eukaryotes.</title>
        <authorList>
            <person name="Spang A."/>
            <person name="Saw J.H."/>
            <person name="Jorgensen S.L."/>
            <person name="Zaremba-Niedzwiedzka K."/>
            <person name="Martijn J."/>
            <person name="Lind A.E."/>
            <person name="van Eijk R."/>
            <person name="Schleper C."/>
            <person name="Guy L."/>
            <person name="Ettema T.J."/>
        </authorList>
    </citation>
    <scope>NUCLEOTIDE SEQUENCE</scope>
</reference>
<evidence type="ECO:0000313" key="1">
    <source>
        <dbReference type="EMBL" id="KKN51712.1"/>
    </source>
</evidence>
<protein>
    <submittedName>
        <fullName evidence="1">Uncharacterized protein</fullName>
    </submittedName>
</protein>
<comment type="caution">
    <text evidence="1">The sequence shown here is derived from an EMBL/GenBank/DDBJ whole genome shotgun (WGS) entry which is preliminary data.</text>
</comment>
<gene>
    <name evidence="1" type="ORF">LCGC14_0619990</name>
</gene>